<dbReference type="SUPFAM" id="SSF55961">
    <property type="entry name" value="Bet v1-like"/>
    <property type="match status" value="1"/>
</dbReference>
<dbReference type="Proteomes" id="UP000608594">
    <property type="component" value="Unassembled WGS sequence"/>
</dbReference>
<reference evidence="3" key="1">
    <citation type="submission" date="2020-08" db="EMBL/GenBank/DDBJ databases">
        <title>Paracoccus amoyensis sp. nov., isolated from the surface seawater at coast of Xiamen, Fujian.</title>
        <authorList>
            <person name="Lyu L."/>
        </authorList>
    </citation>
    <scope>NUCLEOTIDE SEQUENCE</scope>
    <source>
        <strain evidence="3">11-3</strain>
    </source>
</reference>
<evidence type="ECO:0000313" key="4">
    <source>
        <dbReference type="Proteomes" id="UP000608594"/>
    </source>
</evidence>
<accession>A0A926GFD4</accession>
<feature type="domain" description="Activator of Hsp90 ATPase homologue 1/2-like C-terminal" evidence="2">
    <location>
        <begin position="17"/>
        <end position="140"/>
    </location>
</feature>
<keyword evidence="4" id="KW-1185">Reference proteome</keyword>
<gene>
    <name evidence="3" type="ORF">H4P12_16060</name>
</gene>
<sequence length="152" mass="16829">MTLTDSDLDFTVWAIMDVSPQKAFDAVADPAQLGQHFTMAGAQGVMQTGATVTWEFADFPGPFEVEVVQADPPRLLVFDWGHPSGKGTNRVTFRFEPVDQDRCKVSVTETGWTADKMGLQAAYGNCMGWTHMLASMKAWLDHGIQLRPGMFR</sequence>
<dbReference type="EMBL" id="JACOQL010000005">
    <property type="protein sequence ID" value="MBC9248190.1"/>
    <property type="molecule type" value="Genomic_DNA"/>
</dbReference>
<protein>
    <submittedName>
        <fullName evidence="3">SRPBCC domain-containing protein</fullName>
    </submittedName>
</protein>
<dbReference type="InterPro" id="IPR013538">
    <property type="entry name" value="ASHA1/2-like_C"/>
</dbReference>
<dbReference type="AlphaFoldDB" id="A0A926GFD4"/>
<evidence type="ECO:0000259" key="2">
    <source>
        <dbReference type="Pfam" id="PF08327"/>
    </source>
</evidence>
<evidence type="ECO:0000313" key="3">
    <source>
        <dbReference type="EMBL" id="MBC9248190.1"/>
    </source>
</evidence>
<comment type="similarity">
    <text evidence="1">Belongs to the AHA1 family.</text>
</comment>
<dbReference type="Pfam" id="PF08327">
    <property type="entry name" value="AHSA1"/>
    <property type="match status" value="1"/>
</dbReference>
<organism evidence="3 4">
    <name type="scientific">Paracoccus amoyensis</name>
    <dbReference type="NCBI Taxonomy" id="2760093"/>
    <lineage>
        <taxon>Bacteria</taxon>
        <taxon>Pseudomonadati</taxon>
        <taxon>Pseudomonadota</taxon>
        <taxon>Alphaproteobacteria</taxon>
        <taxon>Rhodobacterales</taxon>
        <taxon>Paracoccaceae</taxon>
        <taxon>Paracoccus</taxon>
    </lineage>
</organism>
<dbReference type="RefSeq" id="WP_187794695.1">
    <property type="nucleotide sequence ID" value="NZ_JACOQL010000005.1"/>
</dbReference>
<name>A0A926GFD4_9RHOB</name>
<dbReference type="Gene3D" id="3.30.530.20">
    <property type="match status" value="1"/>
</dbReference>
<proteinExistence type="inferred from homology"/>
<evidence type="ECO:0000256" key="1">
    <source>
        <dbReference type="ARBA" id="ARBA00006817"/>
    </source>
</evidence>
<comment type="caution">
    <text evidence="3">The sequence shown here is derived from an EMBL/GenBank/DDBJ whole genome shotgun (WGS) entry which is preliminary data.</text>
</comment>
<dbReference type="InterPro" id="IPR023393">
    <property type="entry name" value="START-like_dom_sf"/>
</dbReference>